<protein>
    <recommendedName>
        <fullName evidence="11">Membrane transport protein</fullName>
    </recommendedName>
</protein>
<dbReference type="OrthoDB" id="9798064at2"/>
<feature type="transmembrane region" description="Helical" evidence="8">
    <location>
        <begin position="126"/>
        <end position="149"/>
    </location>
</feature>
<feature type="transmembrane region" description="Helical" evidence="8">
    <location>
        <begin position="251"/>
        <end position="273"/>
    </location>
</feature>
<evidence type="ECO:0000256" key="7">
    <source>
        <dbReference type="ARBA" id="ARBA00023136"/>
    </source>
</evidence>
<dbReference type="Gene3D" id="1.20.1530.20">
    <property type="match status" value="1"/>
</dbReference>
<evidence type="ECO:0000256" key="2">
    <source>
        <dbReference type="ARBA" id="ARBA00010145"/>
    </source>
</evidence>
<feature type="transmembrane region" description="Helical" evidence="8">
    <location>
        <begin position="66"/>
        <end position="87"/>
    </location>
</feature>
<evidence type="ECO:0000256" key="5">
    <source>
        <dbReference type="ARBA" id="ARBA00022692"/>
    </source>
</evidence>
<feature type="transmembrane region" description="Helical" evidence="8">
    <location>
        <begin position="161"/>
        <end position="181"/>
    </location>
</feature>
<feature type="transmembrane region" description="Helical" evidence="8">
    <location>
        <begin position="224"/>
        <end position="245"/>
    </location>
</feature>
<dbReference type="InterPro" id="IPR004776">
    <property type="entry name" value="Mem_transp_PIN-like"/>
</dbReference>
<dbReference type="InterPro" id="IPR038770">
    <property type="entry name" value="Na+/solute_symporter_sf"/>
</dbReference>
<evidence type="ECO:0000256" key="6">
    <source>
        <dbReference type="ARBA" id="ARBA00022989"/>
    </source>
</evidence>
<dbReference type="Proteomes" id="UP000243255">
    <property type="component" value="Unassembled WGS sequence"/>
</dbReference>
<dbReference type="GO" id="GO:0005886">
    <property type="term" value="C:plasma membrane"/>
    <property type="evidence" value="ECO:0007669"/>
    <property type="project" value="UniProtKB-SubCell"/>
</dbReference>
<accession>A0A1M5KKD4</accession>
<sequence>MNFGNIFIQVAVLFILILVGYMIRKKGLLDEHCTSMISSLVMSIFLPSMIISSMQIEYNPNMAKKIFMLILISIFTYSVSILFSYFLKFIFKSEKNLGVYQYAIIFSNVAFMGYPVIEAVLGKEAIFYTAIFNLPFNVLAYTVGTYLLCKGNEEYSFSLKSLVSPIILSIFIGLILFVFNIRLPEFLNKPIELLGSVTTPISMLVIGSLLANSSALECFSNKKLYFTSFLRLIFLPILVYLILRLKVSDPLLLAIPVVITAMPTAANAAIMANEYGADTTLASQIVFFTTLLSVATIPFICIVLFG</sequence>
<keyword evidence="7 8" id="KW-0472">Membrane</keyword>
<dbReference type="STRING" id="1121321.SAMN04488530_10315"/>
<evidence type="ECO:0000313" key="10">
    <source>
        <dbReference type="Proteomes" id="UP000243255"/>
    </source>
</evidence>
<feature type="transmembrane region" description="Helical" evidence="8">
    <location>
        <begin position="6"/>
        <end position="23"/>
    </location>
</feature>
<dbReference type="RefSeq" id="WP_073123768.1">
    <property type="nucleotide sequence ID" value="NZ_FQWX01000003.1"/>
</dbReference>
<reference evidence="10" key="1">
    <citation type="submission" date="2016-11" db="EMBL/GenBank/DDBJ databases">
        <authorList>
            <person name="Varghese N."/>
            <person name="Submissions S."/>
        </authorList>
    </citation>
    <scope>NUCLEOTIDE SEQUENCE [LARGE SCALE GENOMIC DNA]</scope>
    <source>
        <strain evidence="10">DSM 2635</strain>
    </source>
</reference>
<evidence type="ECO:0000256" key="8">
    <source>
        <dbReference type="SAM" id="Phobius"/>
    </source>
</evidence>
<keyword evidence="5 8" id="KW-0812">Transmembrane</keyword>
<dbReference type="PANTHER" id="PTHR36838">
    <property type="entry name" value="AUXIN EFFLUX CARRIER FAMILY PROTEIN"/>
    <property type="match status" value="1"/>
</dbReference>
<feature type="transmembrane region" description="Helical" evidence="8">
    <location>
        <begin position="285"/>
        <end position="305"/>
    </location>
</feature>
<evidence type="ECO:0000313" key="9">
    <source>
        <dbReference type="EMBL" id="SHG53294.1"/>
    </source>
</evidence>
<proteinExistence type="inferred from homology"/>
<evidence type="ECO:0008006" key="11">
    <source>
        <dbReference type="Google" id="ProtNLM"/>
    </source>
</evidence>
<keyword evidence="6 8" id="KW-1133">Transmembrane helix</keyword>
<evidence type="ECO:0000256" key="1">
    <source>
        <dbReference type="ARBA" id="ARBA00004651"/>
    </source>
</evidence>
<organism evidence="9 10">
    <name type="scientific">Asaccharospora irregularis DSM 2635</name>
    <dbReference type="NCBI Taxonomy" id="1121321"/>
    <lineage>
        <taxon>Bacteria</taxon>
        <taxon>Bacillati</taxon>
        <taxon>Bacillota</taxon>
        <taxon>Clostridia</taxon>
        <taxon>Peptostreptococcales</taxon>
        <taxon>Peptostreptococcaceae</taxon>
        <taxon>Asaccharospora</taxon>
    </lineage>
</organism>
<dbReference type="PANTHER" id="PTHR36838:SF1">
    <property type="entry name" value="SLR1864 PROTEIN"/>
    <property type="match status" value="1"/>
</dbReference>
<gene>
    <name evidence="9" type="ORF">SAMN04488530_10315</name>
</gene>
<dbReference type="Pfam" id="PF03547">
    <property type="entry name" value="Mem_trans"/>
    <property type="match status" value="2"/>
</dbReference>
<keyword evidence="3" id="KW-0813">Transport</keyword>
<feature type="transmembrane region" description="Helical" evidence="8">
    <location>
        <begin position="99"/>
        <end position="120"/>
    </location>
</feature>
<keyword evidence="4" id="KW-1003">Cell membrane</keyword>
<name>A0A1M5KKD4_9FIRM</name>
<evidence type="ECO:0000256" key="3">
    <source>
        <dbReference type="ARBA" id="ARBA00022448"/>
    </source>
</evidence>
<evidence type="ECO:0000256" key="4">
    <source>
        <dbReference type="ARBA" id="ARBA00022475"/>
    </source>
</evidence>
<dbReference type="AlphaFoldDB" id="A0A1M5KKD4"/>
<keyword evidence="10" id="KW-1185">Reference proteome</keyword>
<comment type="subcellular location">
    <subcellularLocation>
        <location evidence="1">Cell membrane</location>
        <topology evidence="1">Multi-pass membrane protein</topology>
    </subcellularLocation>
</comment>
<dbReference type="GO" id="GO:0055085">
    <property type="term" value="P:transmembrane transport"/>
    <property type="evidence" value="ECO:0007669"/>
    <property type="project" value="InterPro"/>
</dbReference>
<feature type="transmembrane region" description="Helical" evidence="8">
    <location>
        <begin position="35"/>
        <end position="54"/>
    </location>
</feature>
<dbReference type="EMBL" id="FQWX01000003">
    <property type="protein sequence ID" value="SHG53294.1"/>
    <property type="molecule type" value="Genomic_DNA"/>
</dbReference>
<comment type="similarity">
    <text evidence="2">Belongs to the auxin efflux carrier (TC 2.A.69) family.</text>
</comment>